<dbReference type="EMBL" id="CP147846">
    <property type="protein sequence ID" value="WXG69670.1"/>
    <property type="molecule type" value="Genomic_DNA"/>
</dbReference>
<reference evidence="2 3" key="1">
    <citation type="submission" date="2024-03" db="EMBL/GenBank/DDBJ databases">
        <title>Natural products discovery in diverse microorganisms through a two-stage MS feature dereplication strategy.</title>
        <authorList>
            <person name="Zhang R."/>
        </authorList>
    </citation>
    <scope>NUCLEOTIDE SEQUENCE [LARGE SCALE GENOMIC DNA]</scope>
    <source>
        <strain evidence="2 3">18930</strain>
    </source>
</reference>
<feature type="region of interest" description="Disordered" evidence="1">
    <location>
        <begin position="1"/>
        <end position="22"/>
    </location>
</feature>
<dbReference type="Proteomes" id="UP001432000">
    <property type="component" value="Chromosome"/>
</dbReference>
<protein>
    <submittedName>
        <fullName evidence="2">Uncharacterized protein</fullName>
    </submittedName>
</protein>
<evidence type="ECO:0000313" key="2">
    <source>
        <dbReference type="EMBL" id="WXG69670.1"/>
    </source>
</evidence>
<feature type="region of interest" description="Disordered" evidence="1">
    <location>
        <begin position="31"/>
        <end position="50"/>
    </location>
</feature>
<organism evidence="2 3">
    <name type="scientific">Rhodococcus sovatensis</name>
    <dbReference type="NCBI Taxonomy" id="1805840"/>
    <lineage>
        <taxon>Bacteria</taxon>
        <taxon>Bacillati</taxon>
        <taxon>Actinomycetota</taxon>
        <taxon>Actinomycetes</taxon>
        <taxon>Mycobacteriales</taxon>
        <taxon>Nocardiaceae</taxon>
        <taxon>Rhodococcus</taxon>
    </lineage>
</organism>
<dbReference type="RefSeq" id="WP_338890587.1">
    <property type="nucleotide sequence ID" value="NZ_CP147846.1"/>
</dbReference>
<gene>
    <name evidence="2" type="ORF">WDS16_03695</name>
</gene>
<evidence type="ECO:0000313" key="3">
    <source>
        <dbReference type="Proteomes" id="UP001432000"/>
    </source>
</evidence>
<proteinExistence type="predicted"/>
<keyword evidence="3" id="KW-1185">Reference proteome</keyword>
<name>A0ABZ2PKL2_9NOCA</name>
<evidence type="ECO:0000256" key="1">
    <source>
        <dbReference type="SAM" id="MobiDB-lite"/>
    </source>
</evidence>
<accession>A0ABZ2PKL2</accession>
<sequence length="50" mass="5604">MSGSRSDPIRESPEYQQLQREFVVTDEPELKSQLYTGAEPLHYGSTTSSA</sequence>